<evidence type="ECO:0000256" key="1">
    <source>
        <dbReference type="ARBA" id="ARBA00004651"/>
    </source>
</evidence>
<dbReference type="EMBL" id="BAABLM010000002">
    <property type="protein sequence ID" value="GAA4672250.1"/>
    <property type="molecule type" value="Genomic_DNA"/>
</dbReference>
<evidence type="ECO:0000313" key="11">
    <source>
        <dbReference type="Proteomes" id="UP001501295"/>
    </source>
</evidence>
<evidence type="ECO:0000256" key="7">
    <source>
        <dbReference type="ARBA" id="ARBA00023136"/>
    </source>
</evidence>
<dbReference type="Pfam" id="PF00528">
    <property type="entry name" value="BPD_transp_1"/>
    <property type="match status" value="1"/>
</dbReference>
<evidence type="ECO:0000256" key="8">
    <source>
        <dbReference type="RuleBase" id="RU363032"/>
    </source>
</evidence>
<dbReference type="InterPro" id="IPR010065">
    <property type="entry name" value="AA_ABC_transptr_permease_3TM"/>
</dbReference>
<dbReference type="PANTHER" id="PTHR30614:SF0">
    <property type="entry name" value="L-CYSTINE TRANSPORT SYSTEM PERMEASE PROTEIN TCYL"/>
    <property type="match status" value="1"/>
</dbReference>
<dbReference type="CDD" id="cd06261">
    <property type="entry name" value="TM_PBP2"/>
    <property type="match status" value="1"/>
</dbReference>
<feature type="transmembrane region" description="Helical" evidence="8">
    <location>
        <begin position="82"/>
        <end position="109"/>
    </location>
</feature>
<name>A0ABP8VUJ5_9MICO</name>
<organism evidence="10 11">
    <name type="scientific">Frondihabitans cladoniiphilus</name>
    <dbReference type="NCBI Taxonomy" id="715785"/>
    <lineage>
        <taxon>Bacteria</taxon>
        <taxon>Bacillati</taxon>
        <taxon>Actinomycetota</taxon>
        <taxon>Actinomycetes</taxon>
        <taxon>Micrococcales</taxon>
        <taxon>Microbacteriaceae</taxon>
        <taxon>Frondihabitans</taxon>
    </lineage>
</organism>
<evidence type="ECO:0000259" key="9">
    <source>
        <dbReference type="PROSITE" id="PS50928"/>
    </source>
</evidence>
<dbReference type="Gene3D" id="1.10.3720.10">
    <property type="entry name" value="MetI-like"/>
    <property type="match status" value="1"/>
</dbReference>
<keyword evidence="5" id="KW-0029">Amino-acid transport</keyword>
<evidence type="ECO:0000256" key="3">
    <source>
        <dbReference type="ARBA" id="ARBA00022475"/>
    </source>
</evidence>
<comment type="similarity">
    <text evidence="8">Belongs to the binding-protein-dependent transport system permease family.</text>
</comment>
<feature type="transmembrane region" description="Helical" evidence="8">
    <location>
        <begin position="42"/>
        <end position="62"/>
    </location>
</feature>
<keyword evidence="4 8" id="KW-0812">Transmembrane</keyword>
<keyword evidence="2 8" id="KW-0813">Transport</keyword>
<feature type="transmembrane region" description="Helical" evidence="8">
    <location>
        <begin position="164"/>
        <end position="185"/>
    </location>
</feature>
<dbReference type="PROSITE" id="PS50928">
    <property type="entry name" value="ABC_TM1"/>
    <property type="match status" value="1"/>
</dbReference>
<keyword evidence="3" id="KW-1003">Cell membrane</keyword>
<evidence type="ECO:0000256" key="2">
    <source>
        <dbReference type="ARBA" id="ARBA00022448"/>
    </source>
</evidence>
<proteinExistence type="inferred from homology"/>
<dbReference type="InterPro" id="IPR035906">
    <property type="entry name" value="MetI-like_sf"/>
</dbReference>
<dbReference type="SUPFAM" id="SSF161098">
    <property type="entry name" value="MetI-like"/>
    <property type="match status" value="1"/>
</dbReference>
<comment type="caution">
    <text evidence="10">The sequence shown here is derived from an EMBL/GenBank/DDBJ whole genome shotgun (WGS) entry which is preliminary data.</text>
</comment>
<keyword evidence="11" id="KW-1185">Reference proteome</keyword>
<sequence length="338" mass="37060">MTNVLRRSSTPPGVGAEPPTLPEGIDLARLSQRKVLPLRHPAQWVLTIVVLILVVNFGQTLFTNPEWGWSKVGTWLFNPAILAGIRLTIEATLISAVVSFVLGIVVALARLSRNPVLSTLSWLYVWVFRSLPLILVLIFLYNLGNLYPSIGIGIPFGPQFEVKTVAVLSDLTLGVVGLSLAEIAFASEIVRAGILAVDQGQIEASKALGISRRRQFTRIVLPQALRSIVPAYVNQIVGLLKGSSLLFYVSLLDLFGVVQNLGSTYPTDVIPLLVVASIWYLVFTSVISVIQYYIERHYARGSLRVLPPTPLQRVRRFVVGLGRSDTATTAPSDRKVTR</sequence>
<evidence type="ECO:0000256" key="4">
    <source>
        <dbReference type="ARBA" id="ARBA00022692"/>
    </source>
</evidence>
<feature type="transmembrane region" description="Helical" evidence="8">
    <location>
        <begin position="269"/>
        <end position="294"/>
    </location>
</feature>
<evidence type="ECO:0000313" key="10">
    <source>
        <dbReference type="EMBL" id="GAA4672250.1"/>
    </source>
</evidence>
<reference evidence="11" key="1">
    <citation type="journal article" date="2019" name="Int. J. Syst. Evol. Microbiol.">
        <title>The Global Catalogue of Microorganisms (GCM) 10K type strain sequencing project: providing services to taxonomists for standard genome sequencing and annotation.</title>
        <authorList>
            <consortium name="The Broad Institute Genomics Platform"/>
            <consortium name="The Broad Institute Genome Sequencing Center for Infectious Disease"/>
            <person name="Wu L."/>
            <person name="Ma J."/>
        </authorList>
    </citation>
    <scope>NUCLEOTIDE SEQUENCE [LARGE SCALE GENOMIC DNA]</scope>
    <source>
        <strain evidence="11">JCM 18956</strain>
    </source>
</reference>
<gene>
    <name evidence="10" type="ORF">GCM10025780_15430</name>
</gene>
<dbReference type="PANTHER" id="PTHR30614">
    <property type="entry name" value="MEMBRANE COMPONENT OF AMINO ACID ABC TRANSPORTER"/>
    <property type="match status" value="1"/>
</dbReference>
<dbReference type="RefSeq" id="WP_345375069.1">
    <property type="nucleotide sequence ID" value="NZ_BAABLM010000002.1"/>
</dbReference>
<feature type="transmembrane region" description="Helical" evidence="8">
    <location>
        <begin position="245"/>
        <end position="263"/>
    </location>
</feature>
<protein>
    <submittedName>
        <fullName evidence="10">Amino acid ABC transporter permease</fullName>
    </submittedName>
</protein>
<evidence type="ECO:0000256" key="5">
    <source>
        <dbReference type="ARBA" id="ARBA00022970"/>
    </source>
</evidence>
<dbReference type="NCBIfam" id="TIGR01726">
    <property type="entry name" value="HEQRo_perm_3TM"/>
    <property type="match status" value="1"/>
</dbReference>
<dbReference type="InterPro" id="IPR043429">
    <property type="entry name" value="ArtM/GltK/GlnP/TcyL/YhdX-like"/>
</dbReference>
<accession>A0ABP8VUJ5</accession>
<keyword evidence="6 8" id="KW-1133">Transmembrane helix</keyword>
<feature type="domain" description="ABC transmembrane type-1" evidence="9">
    <location>
        <begin position="85"/>
        <end position="291"/>
    </location>
</feature>
<dbReference type="Proteomes" id="UP001501295">
    <property type="component" value="Unassembled WGS sequence"/>
</dbReference>
<feature type="transmembrane region" description="Helical" evidence="8">
    <location>
        <begin position="121"/>
        <end position="144"/>
    </location>
</feature>
<keyword evidence="7 8" id="KW-0472">Membrane</keyword>
<evidence type="ECO:0000256" key="6">
    <source>
        <dbReference type="ARBA" id="ARBA00022989"/>
    </source>
</evidence>
<comment type="subcellular location">
    <subcellularLocation>
        <location evidence="1 8">Cell membrane</location>
        <topology evidence="1 8">Multi-pass membrane protein</topology>
    </subcellularLocation>
</comment>
<dbReference type="InterPro" id="IPR000515">
    <property type="entry name" value="MetI-like"/>
</dbReference>